<feature type="compositionally biased region" description="Basic and acidic residues" evidence="2">
    <location>
        <begin position="280"/>
        <end position="293"/>
    </location>
</feature>
<dbReference type="SUPFAM" id="SSF63825">
    <property type="entry name" value="YWTD domain"/>
    <property type="match status" value="1"/>
</dbReference>
<dbReference type="EMBL" id="GDID01007089">
    <property type="protein sequence ID" value="JAP89517.1"/>
    <property type="molecule type" value="Transcribed_RNA"/>
</dbReference>
<evidence type="ECO:0000256" key="2">
    <source>
        <dbReference type="SAM" id="MobiDB-lite"/>
    </source>
</evidence>
<gene>
    <name evidence="3" type="ORF">TPC1_30988</name>
</gene>
<feature type="coiled-coil region" evidence="1">
    <location>
        <begin position="386"/>
        <end position="434"/>
    </location>
</feature>
<accession>A0A146JYC7</accession>
<feature type="compositionally biased region" description="Polar residues" evidence="2">
    <location>
        <begin position="300"/>
        <end position="314"/>
    </location>
</feature>
<reference evidence="3" key="1">
    <citation type="submission" date="2015-07" db="EMBL/GenBank/DDBJ databases">
        <title>Adaptation to a free-living lifestyle via gene acquisitions in the diplomonad Trepomonas sp. PC1.</title>
        <authorList>
            <person name="Xu F."/>
            <person name="Jerlstrom-Hultqvist J."/>
            <person name="Kolisko M."/>
            <person name="Simpson A.G.B."/>
            <person name="Roger A.J."/>
            <person name="Svard S.G."/>
            <person name="Andersson J.O."/>
        </authorList>
    </citation>
    <scope>NUCLEOTIDE SEQUENCE</scope>
    <source>
        <strain evidence="3">PC1</strain>
    </source>
</reference>
<organism evidence="3">
    <name type="scientific">Trepomonas sp. PC1</name>
    <dbReference type="NCBI Taxonomy" id="1076344"/>
    <lineage>
        <taxon>Eukaryota</taxon>
        <taxon>Metamonada</taxon>
        <taxon>Diplomonadida</taxon>
        <taxon>Hexamitidae</taxon>
        <taxon>Hexamitinae</taxon>
        <taxon>Trepomonas</taxon>
    </lineage>
</organism>
<proteinExistence type="predicted"/>
<evidence type="ECO:0000256" key="1">
    <source>
        <dbReference type="SAM" id="Coils"/>
    </source>
</evidence>
<feature type="non-terminal residue" evidence="3">
    <location>
        <position position="1"/>
    </location>
</feature>
<keyword evidence="1" id="KW-0175">Coiled coil</keyword>
<dbReference type="AlphaFoldDB" id="A0A146JYC7"/>
<sequence>QLLQKVNQKTYDTNWMLDVDIHRNKTNVFNFNIKNNRISLFELDFLPFSNAYYRNRNIYVVDYRLRILKVVDVDIQHASVVQIDISQKYSDIALFDKYIYFINSSDKLMVYDLESNIVTDMQLEHCCGISSLNKWIALQVEENNIFFTQIFEVDKNKLSLLKTLIRWYKFDPCWILVQQCGPGIDIIDNCENTGCNSYYFTALGVTQYKDLVTSERVQKIKNANLNIDFSKIPHEFVYNPTNNPNYVATNAQQSEKENLSKEKVVQQPKIVEQTQNIQQNDEHHSPQKSLNKDAEDEVSTELSSAKSSPETNLDKMTSNEIIQNIQPVLSQLQSCQNERPYGILGFYLVNSTNATDEMKNQFLEAFAINGFQFKESVKETANEVRRSLKNNQYLKLQQQMQRIEEDIAKFKSCLQTLENQSKEQKNEFEKLNGQIQ</sequence>
<feature type="region of interest" description="Disordered" evidence="2">
    <location>
        <begin position="274"/>
        <end position="314"/>
    </location>
</feature>
<name>A0A146JYC7_9EUKA</name>
<evidence type="ECO:0000313" key="3">
    <source>
        <dbReference type="EMBL" id="JAP89517.1"/>
    </source>
</evidence>
<protein>
    <submittedName>
        <fullName evidence="3">Uncharacterized protein</fullName>
    </submittedName>
</protein>